<feature type="compositionally biased region" description="Polar residues" evidence="1">
    <location>
        <begin position="598"/>
        <end position="620"/>
    </location>
</feature>
<feature type="region of interest" description="Disordered" evidence="1">
    <location>
        <begin position="929"/>
        <end position="956"/>
    </location>
</feature>
<dbReference type="VEuPathDB" id="TriTrypDB:Lsey_0168_0030"/>
<feature type="compositionally biased region" description="Basic and acidic residues" evidence="1">
    <location>
        <begin position="76"/>
        <end position="88"/>
    </location>
</feature>
<feature type="compositionally biased region" description="Low complexity" evidence="1">
    <location>
        <begin position="181"/>
        <end position="198"/>
    </location>
</feature>
<feature type="compositionally biased region" description="Low complexity" evidence="1">
    <location>
        <begin position="807"/>
        <end position="823"/>
    </location>
</feature>
<accession>A0A0N0P4W1</accession>
<feature type="compositionally biased region" description="Polar residues" evidence="1">
    <location>
        <begin position="339"/>
        <end position="348"/>
    </location>
</feature>
<feature type="region of interest" description="Disordered" evidence="1">
    <location>
        <begin position="731"/>
        <end position="829"/>
    </location>
</feature>
<feature type="region of interest" description="Disordered" evidence="1">
    <location>
        <begin position="408"/>
        <end position="427"/>
    </location>
</feature>
<feature type="region of interest" description="Disordered" evidence="1">
    <location>
        <begin position="244"/>
        <end position="403"/>
    </location>
</feature>
<feature type="compositionally biased region" description="Low complexity" evidence="1">
    <location>
        <begin position="111"/>
        <end position="127"/>
    </location>
</feature>
<evidence type="ECO:0000313" key="2">
    <source>
        <dbReference type="EMBL" id="KPI85756.1"/>
    </source>
</evidence>
<evidence type="ECO:0000313" key="3">
    <source>
        <dbReference type="Proteomes" id="UP000038009"/>
    </source>
</evidence>
<feature type="compositionally biased region" description="Basic and acidic residues" evidence="1">
    <location>
        <begin position="766"/>
        <end position="790"/>
    </location>
</feature>
<dbReference type="OMA" id="WYWEEVE"/>
<feature type="compositionally biased region" description="Polar residues" evidence="1">
    <location>
        <begin position="482"/>
        <end position="499"/>
    </location>
</feature>
<feature type="compositionally biased region" description="Polar residues" evidence="1">
    <location>
        <begin position="19"/>
        <end position="39"/>
    </location>
</feature>
<feature type="region of interest" description="Disordered" evidence="1">
    <location>
        <begin position="894"/>
        <end position="913"/>
    </location>
</feature>
<feature type="compositionally biased region" description="Acidic residues" evidence="1">
    <location>
        <begin position="939"/>
        <end position="954"/>
    </location>
</feature>
<feature type="compositionally biased region" description="Polar residues" evidence="1">
    <location>
        <begin position="559"/>
        <end position="586"/>
    </location>
</feature>
<dbReference type="AlphaFoldDB" id="A0A0N0P4W1"/>
<feature type="region of interest" description="Disordered" evidence="1">
    <location>
        <begin position="60"/>
        <end position="211"/>
    </location>
</feature>
<dbReference type="Proteomes" id="UP000038009">
    <property type="component" value="Unassembled WGS sequence"/>
</dbReference>
<proteinExistence type="predicted"/>
<comment type="caution">
    <text evidence="2">The sequence shown here is derived from an EMBL/GenBank/DDBJ whole genome shotgun (WGS) entry which is preliminary data.</text>
</comment>
<feature type="compositionally biased region" description="Acidic residues" evidence="1">
    <location>
        <begin position="1216"/>
        <end position="1248"/>
    </location>
</feature>
<feature type="compositionally biased region" description="Low complexity" evidence="1">
    <location>
        <begin position="286"/>
        <end position="300"/>
    </location>
</feature>
<gene>
    <name evidence="2" type="ORF">ABL78_5174</name>
</gene>
<keyword evidence="3" id="KW-1185">Reference proteome</keyword>
<feature type="compositionally biased region" description="Low complexity" evidence="1">
    <location>
        <begin position="1253"/>
        <end position="1270"/>
    </location>
</feature>
<protein>
    <submittedName>
        <fullName evidence="2">Uncharacterized protein</fullName>
    </submittedName>
</protein>
<feature type="region of interest" description="Disordered" evidence="1">
    <location>
        <begin position="1"/>
        <end position="40"/>
    </location>
</feature>
<sequence length="1270" mass="133219">MPLFFKKKREHESGRQKRNTWSSEENNLKVQVTGTSSEGKCTCPSDSVIEEAMGSGAGHQIAPLCIQSPNSPNKSFRSDRTTGKPECDSDKDECEYHGNQAFSVPRLKRNSGPSSSWTMGSSSNGSGDAATFPTLVNASEGEQHTTRGGAAAMGSTRGRSSPKVLLPHLTPMQSSSVGKVLPASPSAPTSNSAPSLLSKPPPANASFGINDGADLTQTKRYSASGPVPASQQLLQKPLAEIHCRSAREAGSGASLDGHSASSDIQNPATRTATDAHTPESGRVKAAAEISSSTPTSAASIQNAPTPVFSAMEAVPKNSGVTRRRQGFRKGIAKDASALPSDSASNTNRGSGGTSVAGGAVAAVPVPPPQPSLLSATYKDRVASGGGGSAHGRHREPVAGFAEEYDKPLQRLSAKDSPGLFNVPLPPPMAADELALCVNKSPHRSRSHRSGSVQSISGSVDRDALDQTPSAQRSRRSSLRLQTPHSTTSQRSINLSSNDGTPHPLTRHASTLSNGQREALKRTPSFLSRVHTPPLSEFRESVHLRVRRSSLSEGPPSDPQPISTSRTKGDASFTSDSVMNSGVFSSHSEGRRTAESARGVTNSSAISSVTSAPVRSTSHTPRSPVASMPDIQSSALPPTPTGGGDSARFSNHRRRLDHAQRSGSPLPTSPEPAAENKKDAEHLSGAPQVLSMASSDQANNTESNASVFSNETELFDYYGSFILAAPQFNPSADSRLTSPPPPEKAAVARTAATPPAKVGADAALHTPKPDIDAKKGRASDSPSKEPTDHGDALPYKSAPPELTRASETGTSATPPAHASPSSSPDRVRAVCPASRQRLINAYLDEDDDIYQLAKGVVGGSGGSADNTKPACADMGTSSSAYDYLMDCETLKDAAAATTPSSSKEPTQTSSLEPAKRLVSQQKLTDALIAAHTNVPKQSSSDEEDDDEDDDADDLLEGFRPPFLDAIRNRRRGSNILFYLGEEDSLSSLDVVIKPGSGGSGTATVIGLPSAYARPQSGHASPKNDASARLCGAPAKGAASETAMRRGSLAAEAVARPRVTIEPYVPLDTYRLSGPPPTLPTPPTMNSAGSRMDSGVSKSPSLLQDPYNLQLDSSDASLPASASRLTKITSASRTALGRPAPLAPASIFHGTSSRFAPDPSKMYRPIPNTFGYSKGQRRARAAKMAAGTELEAWEDAASTDDGNLYREVYTDENGDEWYWEEVEEGEEGEDEEDEEYQEEASEREEDEDIGGEGKPAGYTAPNPAAAATMTTA</sequence>
<dbReference type="OrthoDB" id="267146at2759"/>
<feature type="compositionally biased region" description="Polar residues" evidence="1">
    <location>
        <begin position="896"/>
        <end position="910"/>
    </location>
</feature>
<name>A0A0N0P4W1_LEPSE</name>
<reference evidence="2 3" key="1">
    <citation type="journal article" date="2015" name="PLoS Pathog.">
        <title>Leptomonas seymouri: Adaptations to the Dixenous Life Cycle Analyzed by Genome Sequencing, Transcriptome Profiling and Co-infection with Leishmania donovani.</title>
        <authorList>
            <person name="Kraeva N."/>
            <person name="Butenko A."/>
            <person name="Hlavacova J."/>
            <person name="Kostygov A."/>
            <person name="Myskova J."/>
            <person name="Grybchuk D."/>
            <person name="Lestinova T."/>
            <person name="Votypka J."/>
            <person name="Volf P."/>
            <person name="Opperdoes F."/>
            <person name="Flegontov P."/>
            <person name="Lukes J."/>
            <person name="Yurchenko V."/>
        </authorList>
    </citation>
    <scope>NUCLEOTIDE SEQUENCE [LARGE SCALE GENOMIC DNA]</scope>
    <source>
        <strain evidence="2 3">ATCC 30220</strain>
    </source>
</reference>
<feature type="compositionally biased region" description="Pro residues" evidence="1">
    <location>
        <begin position="1072"/>
        <end position="1081"/>
    </location>
</feature>
<feature type="compositionally biased region" description="Low complexity" evidence="1">
    <location>
        <begin position="743"/>
        <end position="757"/>
    </location>
</feature>
<feature type="compositionally biased region" description="Low complexity" evidence="1">
    <location>
        <begin position="449"/>
        <end position="458"/>
    </location>
</feature>
<feature type="region of interest" description="Disordered" evidence="1">
    <location>
        <begin position="433"/>
        <end position="682"/>
    </location>
</feature>
<evidence type="ECO:0000256" key="1">
    <source>
        <dbReference type="SAM" id="MobiDB-lite"/>
    </source>
</evidence>
<dbReference type="EMBL" id="LJSK01000168">
    <property type="protein sequence ID" value="KPI85756.1"/>
    <property type="molecule type" value="Genomic_DNA"/>
</dbReference>
<feature type="compositionally biased region" description="Polar residues" evidence="1">
    <location>
        <begin position="259"/>
        <end position="274"/>
    </location>
</feature>
<feature type="region of interest" description="Disordered" evidence="1">
    <location>
        <begin position="1216"/>
        <end position="1270"/>
    </location>
</feature>
<organism evidence="2 3">
    <name type="scientific">Leptomonas seymouri</name>
    <dbReference type="NCBI Taxonomy" id="5684"/>
    <lineage>
        <taxon>Eukaryota</taxon>
        <taxon>Discoba</taxon>
        <taxon>Euglenozoa</taxon>
        <taxon>Kinetoplastea</taxon>
        <taxon>Metakinetoplastina</taxon>
        <taxon>Trypanosomatida</taxon>
        <taxon>Trypanosomatidae</taxon>
        <taxon>Leishmaniinae</taxon>
        <taxon>Leptomonas</taxon>
    </lineage>
</organism>
<feature type="region of interest" description="Disordered" evidence="1">
    <location>
        <begin position="1070"/>
        <end position="1099"/>
    </location>
</feature>